<gene>
    <name evidence="1" type="ORF">Pint_32667</name>
</gene>
<evidence type="ECO:0000313" key="1">
    <source>
        <dbReference type="EMBL" id="KAJ0020342.1"/>
    </source>
</evidence>
<accession>A0ACC0XPV8</accession>
<name>A0ACC0XPV8_9ROSI</name>
<keyword evidence="2" id="KW-1185">Reference proteome</keyword>
<reference evidence="2" key="1">
    <citation type="journal article" date="2023" name="G3 (Bethesda)">
        <title>Genome assembly and association tests identify interacting loci associated with vigor, precocity, and sex in interspecific pistachio rootstocks.</title>
        <authorList>
            <person name="Palmer W."/>
            <person name="Jacygrad E."/>
            <person name="Sagayaradj S."/>
            <person name="Cavanaugh K."/>
            <person name="Han R."/>
            <person name="Bertier L."/>
            <person name="Beede B."/>
            <person name="Kafkas S."/>
            <person name="Golino D."/>
            <person name="Preece J."/>
            <person name="Michelmore R."/>
        </authorList>
    </citation>
    <scope>NUCLEOTIDE SEQUENCE [LARGE SCALE GENOMIC DNA]</scope>
</reference>
<dbReference type="Proteomes" id="UP001163603">
    <property type="component" value="Chromosome 11"/>
</dbReference>
<sequence>MDKMIKITFLFVFFVSSTRAQSIFDVTKYGAKAGGSDINSALMSTWKKACASTSPSKVLIPSGTFLLSPVTLAGPCKAAIEVRVQGTLKALSGVGEMTKDGGWIAFQQIKGFTLSGGGIFDGQGAAAWGSCDNNNCKQLAINLRFDSITNGLVQDVTSLNSKQFHVNLLLCKNFTIRHLTVTAPADSKNTDGIHIGRSRGIKITDSKIGTGDDCISIGDGSQNVSITRVSCGPGHGISVGSLGKYENEEPVVGISVKGCKLTNTDNGLRIKTWPASFANSASNMHFEDITMVNVSNPIIIDQAYCPYGDCNAKAPSRVKISNVGFENIRGTSATPVGVKLDCSNSIPCEGVELVNINLNYIGKKGSIKSECSNVKPKVIGVYNALACDSTTSTTSKAPTKS</sequence>
<protein>
    <submittedName>
        <fullName evidence="1">Uncharacterized protein</fullName>
    </submittedName>
</protein>
<dbReference type="EMBL" id="CM047746">
    <property type="protein sequence ID" value="KAJ0020342.1"/>
    <property type="molecule type" value="Genomic_DNA"/>
</dbReference>
<evidence type="ECO:0000313" key="2">
    <source>
        <dbReference type="Proteomes" id="UP001163603"/>
    </source>
</evidence>
<proteinExistence type="predicted"/>
<comment type="caution">
    <text evidence="1">The sequence shown here is derived from an EMBL/GenBank/DDBJ whole genome shotgun (WGS) entry which is preliminary data.</text>
</comment>
<organism evidence="1 2">
    <name type="scientific">Pistacia integerrima</name>
    <dbReference type="NCBI Taxonomy" id="434235"/>
    <lineage>
        <taxon>Eukaryota</taxon>
        <taxon>Viridiplantae</taxon>
        <taxon>Streptophyta</taxon>
        <taxon>Embryophyta</taxon>
        <taxon>Tracheophyta</taxon>
        <taxon>Spermatophyta</taxon>
        <taxon>Magnoliopsida</taxon>
        <taxon>eudicotyledons</taxon>
        <taxon>Gunneridae</taxon>
        <taxon>Pentapetalae</taxon>
        <taxon>rosids</taxon>
        <taxon>malvids</taxon>
        <taxon>Sapindales</taxon>
        <taxon>Anacardiaceae</taxon>
        <taxon>Pistacia</taxon>
    </lineage>
</organism>